<evidence type="ECO:0000313" key="18">
    <source>
        <dbReference type="Proteomes" id="UP001054892"/>
    </source>
</evidence>
<dbReference type="PANTHER" id="PTHR43690:SF18">
    <property type="entry name" value="INSULIN-DEGRADING ENZYME-RELATED"/>
    <property type="match status" value="1"/>
</dbReference>
<dbReference type="Gene3D" id="3.30.830.10">
    <property type="entry name" value="Metalloenzyme, LuxS/M16 peptidase-like"/>
    <property type="match status" value="2"/>
</dbReference>
<feature type="domain" description="Coenzyme PQQ synthesis protein F N-terminal lobe" evidence="14">
    <location>
        <begin position="263"/>
        <end position="410"/>
    </location>
</feature>
<reference evidence="17 18" key="1">
    <citation type="submission" date="2021-12" db="EMBL/GenBank/DDBJ databases">
        <title>Characterization of novel class B3 metallo-beta-lactamase from novel Pseudomonas species.</title>
        <authorList>
            <person name="Yamada K."/>
            <person name="Aoki K."/>
            <person name="Ishii Y."/>
        </authorList>
    </citation>
    <scope>NUCLEOTIDE SEQUENCE [LARGE SCALE GENOMIC DNA]</scope>
    <source>
        <strain evidence="17 18">TUM20286</strain>
    </source>
</reference>
<comment type="caution">
    <text evidence="17">The sequence shown here is derived from an EMBL/GenBank/DDBJ whole genome shotgun (WGS) entry which is preliminary data.</text>
</comment>
<comment type="function">
    <text evidence="11">Required for coenzyme pyrroloquinoline quinone (PQQ) biosynthesis. It is thought that this protein is a protease that cleaves peptides bond in a small peptide (gene pqqA), providing the glutamate and tyrosine residues which are necessary for the synthesis of PQQ.</text>
</comment>
<name>A0ABQ4VUL6_9PSED</name>
<gene>
    <name evidence="17" type="primary">pqqF</name>
    <name evidence="17" type="ORF">TUM20286_10020</name>
</gene>
<evidence type="ECO:0000256" key="9">
    <source>
        <dbReference type="ARBA" id="ARBA00022905"/>
    </source>
</evidence>
<dbReference type="Pfam" id="PF22455">
    <property type="entry name" value="PqqF_C_3"/>
    <property type="match status" value="1"/>
</dbReference>
<comment type="pathway">
    <text evidence="2">Cofactor biosynthesis; pyrroloquinoline quinone biosynthesis.</text>
</comment>
<keyword evidence="6" id="KW-0479">Metal-binding</keyword>
<evidence type="ECO:0000256" key="5">
    <source>
        <dbReference type="ARBA" id="ARBA00022670"/>
    </source>
</evidence>
<evidence type="ECO:0000259" key="13">
    <source>
        <dbReference type="Pfam" id="PF00675"/>
    </source>
</evidence>
<evidence type="ECO:0000313" key="17">
    <source>
        <dbReference type="EMBL" id="GJN51250.1"/>
    </source>
</evidence>
<evidence type="ECO:0000256" key="10">
    <source>
        <dbReference type="ARBA" id="ARBA00023049"/>
    </source>
</evidence>
<dbReference type="Proteomes" id="UP001054892">
    <property type="component" value="Unassembled WGS sequence"/>
</dbReference>
<protein>
    <recommendedName>
        <fullName evidence="4">Coenzyme PQQ synthesis protein F</fullName>
    </recommendedName>
    <alternativeName>
        <fullName evidence="12">Pyrroloquinoline quinone biosynthesis protein F</fullName>
    </alternativeName>
</protein>
<keyword evidence="18" id="KW-1185">Reference proteome</keyword>
<keyword evidence="7" id="KW-0378">Hydrolase</keyword>
<evidence type="ECO:0000256" key="4">
    <source>
        <dbReference type="ARBA" id="ARBA00015088"/>
    </source>
</evidence>
<evidence type="ECO:0000259" key="16">
    <source>
        <dbReference type="Pfam" id="PF22456"/>
    </source>
</evidence>
<dbReference type="Pfam" id="PF22456">
    <property type="entry name" value="PqqF-like_C_4"/>
    <property type="match status" value="1"/>
</dbReference>
<comment type="similarity">
    <text evidence="3">Belongs to the peptidase M16 family.</text>
</comment>
<dbReference type="InterPro" id="IPR054734">
    <property type="entry name" value="PqqF-like_C_4"/>
</dbReference>
<keyword evidence="5" id="KW-0645">Protease</keyword>
<evidence type="ECO:0000256" key="1">
    <source>
        <dbReference type="ARBA" id="ARBA00001947"/>
    </source>
</evidence>
<feature type="domain" description="Peptidase M16 N-terminal" evidence="13">
    <location>
        <begin position="30"/>
        <end position="163"/>
    </location>
</feature>
<dbReference type="Pfam" id="PF00675">
    <property type="entry name" value="Peptidase_M16"/>
    <property type="match status" value="1"/>
</dbReference>
<organism evidence="17 18">
    <name type="scientific">Pseudomonas tohonis</name>
    <dbReference type="NCBI Taxonomy" id="2725477"/>
    <lineage>
        <taxon>Bacteria</taxon>
        <taxon>Pseudomonadati</taxon>
        <taxon>Pseudomonadota</taxon>
        <taxon>Gammaproteobacteria</taxon>
        <taxon>Pseudomonadales</taxon>
        <taxon>Pseudomonadaceae</taxon>
        <taxon>Pseudomonas</taxon>
    </lineage>
</organism>
<keyword evidence="9" id="KW-0884">PQQ biosynthesis</keyword>
<evidence type="ECO:0000256" key="7">
    <source>
        <dbReference type="ARBA" id="ARBA00022801"/>
    </source>
</evidence>
<dbReference type="InterPro" id="IPR011765">
    <property type="entry name" value="Pept_M16_N"/>
</dbReference>
<dbReference type="InterPro" id="IPR001431">
    <property type="entry name" value="Pept_M16_Zn_BS"/>
</dbReference>
<proteinExistence type="inferred from homology"/>
<dbReference type="NCBIfam" id="TIGR02110">
    <property type="entry name" value="PQQ_syn_pqqF"/>
    <property type="match status" value="1"/>
</dbReference>
<evidence type="ECO:0000259" key="14">
    <source>
        <dbReference type="Pfam" id="PF22454"/>
    </source>
</evidence>
<sequence length="832" mass="90591">MLSETFHGARMTPVPDPASRSLLLDNGLAVLLRHMPGAQRAAAALRVAAGSHDEPREWPGLAHFLEHLLFLGGVHYPDQQRLMPFVQACGGRLNASTQARHTDFFFELPPARLEAGLARLVDMLGAPQLAIDAQLREREVLQAEYLARARDTWTLAQSALAAALAPGHPLADFHAGDRDSLAVEDPAFQAGLAAFHQAHYQGACMRLVLLGPQSLDELAGLAQRLAGSLPGGAPAAPPPAPALLPLVSHSLRMCLPGAARSWLAFALEGQPAALPQALEVLRELLQDEAEGSLQAWLVEQGLCDGLQLLVPHLDQGQALLVLDLALADARPESRARLEAALFHWLAALREQEPWRDLLARHQARAGHARPAPLEQARSLLERGWDPPAPLEARDFARLLAQLTPPRLIRLFASEAAVAGRVQAAGFPLALEEDGVPPWPALDVRWRFSGVPMFSPFEVPAARGADDVPLLHHWGDAERAAVFLRWRLPAEPVDGGFYQALQRALRATQSRAQQQGVAIDFSEQGRDWRLSLRGAAGLLPPVLDAVLKTLFEPPLAACEQGRRLHRAWLNREAGELPIRQLLRGLPDRLDAVAQPRPDDEPVSPARLGRFWARTAWEVMAVGLDEHPRQLLAGVLRGVPGRRLDGHAPAAPVATRRWHPVAVQGDAALLLFCPLPDRQAQTEATWQWLARCLEAGFYQRLRSELQLGYAVFSGFRLINGHAGLLFGVQSPSATVAQVLGHIEAFLAGLDEALKDGEAPRQALLAQLRSGDEDAAERAWNLHLAGRAPDWPDRVADALEQAGRDDLLAALEALQQARGGWLAVANAARPDSRWH</sequence>
<evidence type="ECO:0000256" key="3">
    <source>
        <dbReference type="ARBA" id="ARBA00007261"/>
    </source>
</evidence>
<dbReference type="InterPro" id="IPR054740">
    <property type="entry name" value="PqqF_N_2"/>
</dbReference>
<evidence type="ECO:0000256" key="12">
    <source>
        <dbReference type="ARBA" id="ARBA00030977"/>
    </source>
</evidence>
<evidence type="ECO:0000256" key="11">
    <source>
        <dbReference type="ARBA" id="ARBA00024932"/>
    </source>
</evidence>
<dbReference type="EMBL" id="BQKM01000001">
    <property type="protein sequence ID" value="GJN51250.1"/>
    <property type="molecule type" value="Genomic_DNA"/>
</dbReference>
<evidence type="ECO:0000256" key="8">
    <source>
        <dbReference type="ARBA" id="ARBA00022833"/>
    </source>
</evidence>
<dbReference type="InterPro" id="IPR054733">
    <property type="entry name" value="PqqF_C_3"/>
</dbReference>
<dbReference type="PROSITE" id="PS00143">
    <property type="entry name" value="INSULINASE"/>
    <property type="match status" value="1"/>
</dbReference>
<dbReference type="Pfam" id="PF22454">
    <property type="entry name" value="PQQ_syn_pqqF_N_2"/>
    <property type="match status" value="1"/>
</dbReference>
<evidence type="ECO:0000256" key="2">
    <source>
        <dbReference type="ARBA" id="ARBA00004886"/>
    </source>
</evidence>
<dbReference type="InterPro" id="IPR011249">
    <property type="entry name" value="Metalloenz_LuxS/M16"/>
</dbReference>
<dbReference type="InterPro" id="IPR011844">
    <property type="entry name" value="PQQ_synth_PqqF"/>
</dbReference>
<keyword evidence="10" id="KW-0482">Metalloprotease</keyword>
<feature type="domain" description="Coenzyme PQQ synthesis protein F-like C-terminal lobe" evidence="16">
    <location>
        <begin position="687"/>
        <end position="777"/>
    </location>
</feature>
<comment type="cofactor">
    <cofactor evidence="1">
        <name>Zn(2+)</name>
        <dbReference type="ChEBI" id="CHEBI:29105"/>
    </cofactor>
</comment>
<dbReference type="PANTHER" id="PTHR43690">
    <property type="entry name" value="NARDILYSIN"/>
    <property type="match status" value="1"/>
</dbReference>
<dbReference type="SUPFAM" id="SSF63411">
    <property type="entry name" value="LuxS/MPP-like metallohydrolase"/>
    <property type="match status" value="3"/>
</dbReference>
<evidence type="ECO:0000259" key="15">
    <source>
        <dbReference type="Pfam" id="PF22455"/>
    </source>
</evidence>
<keyword evidence="8" id="KW-0862">Zinc</keyword>
<accession>A0ABQ4VUL6</accession>
<evidence type="ECO:0000256" key="6">
    <source>
        <dbReference type="ARBA" id="ARBA00022723"/>
    </source>
</evidence>
<feature type="domain" description="Coenzyme PQQ synthesis protein F C-terminal lobe" evidence="15">
    <location>
        <begin position="479"/>
        <end position="619"/>
    </location>
</feature>
<dbReference type="InterPro" id="IPR050626">
    <property type="entry name" value="Peptidase_M16"/>
</dbReference>